<dbReference type="AlphaFoldDB" id="A0AAE3XKB8"/>
<reference evidence="1" key="1">
    <citation type="submission" date="2023-07" db="EMBL/GenBank/DDBJ databases">
        <title>Genomic Encyclopedia of Type Strains, Phase IV (KMG-IV): sequencing the most valuable type-strain genomes for metagenomic binning, comparative biology and taxonomic classification.</title>
        <authorList>
            <person name="Goeker M."/>
        </authorList>
    </citation>
    <scope>NUCLEOTIDE SEQUENCE</scope>
    <source>
        <strain evidence="1">DSM 26174</strain>
    </source>
</reference>
<evidence type="ECO:0000313" key="1">
    <source>
        <dbReference type="EMBL" id="MDR6237584.1"/>
    </source>
</evidence>
<dbReference type="Gene3D" id="3.40.30.10">
    <property type="entry name" value="Glutaredoxin"/>
    <property type="match status" value="1"/>
</dbReference>
<keyword evidence="2" id="KW-1185">Reference proteome</keyword>
<name>A0AAE3XKB8_9BACT</name>
<sequence length="158" mass="17807">MKKEQNISHDHKIQQNASSLIEKQPKTKAVDFILIDSDNSQFWLADHLSYSPAILLFVSKEAMSFLDEIIDMIKKNALENSSIIIISDTFSKTEATLISKSLQGHKTLIDPDFTISQKYHSLLGNNEIFNPSLHLPAMYAINTEGDIVECFAPIRLTV</sequence>
<dbReference type="InterPro" id="IPR036249">
    <property type="entry name" value="Thioredoxin-like_sf"/>
</dbReference>
<dbReference type="RefSeq" id="WP_309937051.1">
    <property type="nucleotide sequence ID" value="NZ_AP025305.1"/>
</dbReference>
<dbReference type="SUPFAM" id="SSF52833">
    <property type="entry name" value="Thioredoxin-like"/>
    <property type="match status" value="1"/>
</dbReference>
<protein>
    <submittedName>
        <fullName evidence="1">Peroxiredoxin</fullName>
    </submittedName>
</protein>
<dbReference type="Proteomes" id="UP001185092">
    <property type="component" value="Unassembled WGS sequence"/>
</dbReference>
<gene>
    <name evidence="1" type="ORF">HNQ88_000560</name>
</gene>
<proteinExistence type="predicted"/>
<evidence type="ECO:0000313" key="2">
    <source>
        <dbReference type="Proteomes" id="UP001185092"/>
    </source>
</evidence>
<comment type="caution">
    <text evidence="1">The sequence shown here is derived from an EMBL/GenBank/DDBJ whole genome shotgun (WGS) entry which is preliminary data.</text>
</comment>
<organism evidence="1 2">
    <name type="scientific">Aureibacter tunicatorum</name>
    <dbReference type="NCBI Taxonomy" id="866807"/>
    <lineage>
        <taxon>Bacteria</taxon>
        <taxon>Pseudomonadati</taxon>
        <taxon>Bacteroidota</taxon>
        <taxon>Cytophagia</taxon>
        <taxon>Cytophagales</taxon>
        <taxon>Persicobacteraceae</taxon>
        <taxon>Aureibacter</taxon>
    </lineage>
</organism>
<accession>A0AAE3XKB8</accession>
<dbReference type="EMBL" id="JAVDQD010000001">
    <property type="protein sequence ID" value="MDR6237584.1"/>
    <property type="molecule type" value="Genomic_DNA"/>
</dbReference>